<feature type="compositionally biased region" description="Basic and acidic residues" evidence="1">
    <location>
        <begin position="168"/>
        <end position="196"/>
    </location>
</feature>
<gene>
    <name evidence="2" type="ORF">ZEAMMB73_Zm00001d015806</name>
</gene>
<evidence type="ECO:0000256" key="1">
    <source>
        <dbReference type="SAM" id="MobiDB-lite"/>
    </source>
</evidence>
<protein>
    <submittedName>
        <fullName evidence="2">Uncharacterized protein</fullName>
    </submittedName>
</protein>
<sequence length="244" mass="26636">MASWPPEDETTTNVTLKIFSGKKRNADLQQPKPTTGIRKTASEAQIGELRPSALRLGAYGVLRTEQRRIMAHLQFLRRQKQRSLSRRARTLAIATAAAAAAAASATGSSWPPVTTRLPMRQATRRRGRHQSTKSSTESRSTSQSHSHTLSMAIGSPKPEEASTDGAGLDERARTLRREGKKEERCGTSEQLERRQLDQGGESLRLDCGGYGSAQAGGKKRWLGFCDCSSGERRVCNRSCGLVVG</sequence>
<dbReference type="EMBL" id="CM000781">
    <property type="protein sequence ID" value="AQK69573.1"/>
    <property type="molecule type" value="Genomic_DNA"/>
</dbReference>
<dbReference type="OMA" id="MASWPPE"/>
<name>A0A1D6H420_MAIZE</name>
<dbReference type="PaxDb" id="4577-AC194937.3_FGP004"/>
<feature type="compositionally biased region" description="Basic residues" evidence="1">
    <location>
        <begin position="122"/>
        <end position="131"/>
    </location>
</feature>
<reference evidence="2" key="1">
    <citation type="submission" date="2015-12" db="EMBL/GenBank/DDBJ databases">
        <title>Update maize B73 reference genome by single molecule sequencing technologies.</title>
        <authorList>
            <consortium name="Maize Genome Sequencing Project"/>
            <person name="Ware D."/>
        </authorList>
    </citation>
    <scope>NUCLEOTIDE SEQUENCE</scope>
    <source>
        <tissue evidence="2">Seedling</tissue>
    </source>
</reference>
<evidence type="ECO:0000313" key="2">
    <source>
        <dbReference type="EMBL" id="AQK69573.1"/>
    </source>
</evidence>
<accession>A0A1D6H420</accession>
<organism evidence="2">
    <name type="scientific">Zea mays</name>
    <name type="common">Maize</name>
    <dbReference type="NCBI Taxonomy" id="4577"/>
    <lineage>
        <taxon>Eukaryota</taxon>
        <taxon>Viridiplantae</taxon>
        <taxon>Streptophyta</taxon>
        <taxon>Embryophyta</taxon>
        <taxon>Tracheophyta</taxon>
        <taxon>Spermatophyta</taxon>
        <taxon>Magnoliopsida</taxon>
        <taxon>Liliopsida</taxon>
        <taxon>Poales</taxon>
        <taxon>Poaceae</taxon>
        <taxon>PACMAD clade</taxon>
        <taxon>Panicoideae</taxon>
        <taxon>Andropogonodae</taxon>
        <taxon>Andropogoneae</taxon>
        <taxon>Tripsacinae</taxon>
        <taxon>Zea</taxon>
    </lineage>
</organism>
<feature type="compositionally biased region" description="Low complexity" evidence="1">
    <location>
        <begin position="132"/>
        <end position="150"/>
    </location>
</feature>
<dbReference type="AlphaFoldDB" id="A0A1D6H420"/>
<dbReference type="InParanoid" id="A0A1D6H420"/>
<proteinExistence type="predicted"/>
<feature type="region of interest" description="Disordered" evidence="1">
    <location>
        <begin position="102"/>
        <end position="197"/>
    </location>
</feature>